<dbReference type="PANTHER" id="PTHR48062:SF37">
    <property type="entry name" value="LRR RECEPTOR-LIKE SERINE_THREONINE-PROTEIN KINASE FLS2"/>
    <property type="match status" value="1"/>
</dbReference>
<keyword evidence="4" id="KW-0675">Receptor</keyword>
<keyword evidence="3" id="KW-0677">Repeat</keyword>
<evidence type="ECO:0000256" key="4">
    <source>
        <dbReference type="ARBA" id="ARBA00023170"/>
    </source>
</evidence>
<reference evidence="5" key="1">
    <citation type="submission" date="2019-09" db="EMBL/GenBank/DDBJ databases">
        <title>Draft genome information of white flower Hibiscus syriacus.</title>
        <authorList>
            <person name="Kim Y.-M."/>
        </authorList>
    </citation>
    <scope>NUCLEOTIDE SEQUENCE [LARGE SCALE GENOMIC DNA]</scope>
    <source>
        <strain evidence="5">YM2019G1</strain>
    </source>
</reference>
<protein>
    <submittedName>
        <fullName evidence="5">Uncharacterized protein</fullName>
    </submittedName>
</protein>
<dbReference type="InterPro" id="IPR001611">
    <property type="entry name" value="Leu-rich_rpt"/>
</dbReference>
<dbReference type="InterPro" id="IPR051502">
    <property type="entry name" value="RLP_Defense_Trigger"/>
</dbReference>
<organism evidence="5 6">
    <name type="scientific">Hibiscus syriacus</name>
    <name type="common">Rose of Sharon</name>
    <dbReference type="NCBI Taxonomy" id="106335"/>
    <lineage>
        <taxon>Eukaryota</taxon>
        <taxon>Viridiplantae</taxon>
        <taxon>Streptophyta</taxon>
        <taxon>Embryophyta</taxon>
        <taxon>Tracheophyta</taxon>
        <taxon>Spermatophyta</taxon>
        <taxon>Magnoliopsida</taxon>
        <taxon>eudicotyledons</taxon>
        <taxon>Gunneridae</taxon>
        <taxon>Pentapetalae</taxon>
        <taxon>rosids</taxon>
        <taxon>malvids</taxon>
        <taxon>Malvales</taxon>
        <taxon>Malvaceae</taxon>
        <taxon>Malvoideae</taxon>
        <taxon>Hibiscus</taxon>
    </lineage>
</organism>
<evidence type="ECO:0000256" key="3">
    <source>
        <dbReference type="ARBA" id="ARBA00022737"/>
    </source>
</evidence>
<dbReference type="Proteomes" id="UP000436088">
    <property type="component" value="Unassembled WGS sequence"/>
</dbReference>
<evidence type="ECO:0000313" key="6">
    <source>
        <dbReference type="Proteomes" id="UP000436088"/>
    </source>
</evidence>
<gene>
    <name evidence="5" type="ORF">F3Y22_tig00116976pilonHSYRG00113</name>
</gene>
<dbReference type="FunFam" id="3.80.10.10:FF:000383">
    <property type="entry name" value="Leucine-rich repeat receptor protein kinase EMS1"/>
    <property type="match status" value="1"/>
</dbReference>
<dbReference type="InterPro" id="IPR032675">
    <property type="entry name" value="LRR_dom_sf"/>
</dbReference>
<dbReference type="Gene3D" id="3.80.10.10">
    <property type="entry name" value="Ribonuclease Inhibitor"/>
    <property type="match status" value="1"/>
</dbReference>
<keyword evidence="6" id="KW-1185">Reference proteome</keyword>
<dbReference type="Pfam" id="PF13855">
    <property type="entry name" value="LRR_8"/>
    <property type="match status" value="1"/>
</dbReference>
<evidence type="ECO:0000256" key="1">
    <source>
        <dbReference type="ARBA" id="ARBA00009592"/>
    </source>
</evidence>
<dbReference type="PRINTS" id="PR00019">
    <property type="entry name" value="LEURICHRPT"/>
</dbReference>
<evidence type="ECO:0000256" key="2">
    <source>
        <dbReference type="ARBA" id="ARBA00022614"/>
    </source>
</evidence>
<comment type="similarity">
    <text evidence="1">Belongs to the RLP family.</text>
</comment>
<dbReference type="InterPro" id="IPR003591">
    <property type="entry name" value="Leu-rich_rpt_typical-subtyp"/>
</dbReference>
<accession>A0A6A2XHJ9</accession>
<evidence type="ECO:0000313" key="5">
    <source>
        <dbReference type="EMBL" id="KAE8657919.1"/>
    </source>
</evidence>
<dbReference type="PANTHER" id="PTHR48062">
    <property type="entry name" value="RECEPTOR-LIKE PROTEIN 14"/>
    <property type="match status" value="1"/>
</dbReference>
<dbReference type="SUPFAM" id="SSF52058">
    <property type="entry name" value="L domain-like"/>
    <property type="match status" value="1"/>
</dbReference>
<dbReference type="AlphaFoldDB" id="A0A6A2XHJ9"/>
<proteinExistence type="inferred from homology"/>
<dbReference type="Pfam" id="PF00560">
    <property type="entry name" value="LRR_1"/>
    <property type="match status" value="1"/>
</dbReference>
<dbReference type="EMBL" id="VEPZ02001749">
    <property type="protein sequence ID" value="KAE8657919.1"/>
    <property type="molecule type" value="Genomic_DNA"/>
</dbReference>
<sequence length="305" mass="33935">MEELANSNSLVTLRLSNNNFSGTIPPSVFSSIGELYLDGNNFHGEIPKIDTSANSFSFPYDMDLSNSHLSGLKYYKMLSIIDFQCIGILIPMWKNKLTGQIPPEIGNLSELHSLTLSHNNLTGFIPTSFSKLKQIESLDLSYNNLSGIIPVAFHMKRLNLRHLMKAATWEILFFVDLQSMKIAPKLIRPEYHQMPLAAKKKAIGWTCMPSMRLSGFAMSRGNVEMQYTSRSAGVASLAKLSAAWLPVVREKLSFSFTGEENRSPFPATIAAVSGGRRLPNYTKLKISTPKGQIQPPFTLNTLRST</sequence>
<name>A0A6A2XHJ9_HIBSY</name>
<dbReference type="SMART" id="SM00369">
    <property type="entry name" value="LRR_TYP"/>
    <property type="match status" value="3"/>
</dbReference>
<comment type="caution">
    <text evidence="5">The sequence shown here is derived from an EMBL/GenBank/DDBJ whole genome shotgun (WGS) entry which is preliminary data.</text>
</comment>
<keyword evidence="2" id="KW-0433">Leucine-rich repeat</keyword>